<dbReference type="AlphaFoldDB" id="A0A381IBK3"/>
<name>A0A381IBK3_CLODI</name>
<protein>
    <submittedName>
        <fullName evidence="1">Cyclomaltodextrinase</fullName>
    </submittedName>
</protein>
<organism evidence="1">
    <name type="scientific">Clostridioides difficile</name>
    <name type="common">Peptoclostridium difficile</name>
    <dbReference type="NCBI Taxonomy" id="1496"/>
    <lineage>
        <taxon>Bacteria</taxon>
        <taxon>Bacillati</taxon>
        <taxon>Bacillota</taxon>
        <taxon>Clostridia</taxon>
        <taxon>Peptostreptococcales</taxon>
        <taxon>Peptostreptococcaceae</taxon>
        <taxon>Clostridioides</taxon>
    </lineage>
</organism>
<reference evidence="1" key="1">
    <citation type="submission" date="2018-06" db="EMBL/GenBank/DDBJ databases">
        <authorList>
            <consortium name="Pathogen Informatics"/>
            <person name="Doyle S."/>
        </authorList>
    </citation>
    <scope>NUCLEOTIDE SEQUENCE</scope>
    <source>
        <strain evidence="1">NCTC13307</strain>
    </source>
</reference>
<dbReference type="EMBL" id="UFWD01000001">
    <property type="protein sequence ID" value="SUY25523.1"/>
    <property type="molecule type" value="Genomic_DNA"/>
</dbReference>
<proteinExistence type="predicted"/>
<sequence>MSNKNKENITLSNQIKGTIQNSLTKEAYITYTNEQLCLWL</sequence>
<accession>A0A381IBK3</accession>
<evidence type="ECO:0000313" key="1">
    <source>
        <dbReference type="EMBL" id="SUY25523.1"/>
    </source>
</evidence>
<gene>
    <name evidence="1" type="ORF">NCTC13307_02881</name>
</gene>